<dbReference type="GO" id="GO:0005524">
    <property type="term" value="F:ATP binding"/>
    <property type="evidence" value="ECO:0007669"/>
    <property type="project" value="UniProtKB-KW"/>
</dbReference>
<dbReference type="SUPFAM" id="SSF52540">
    <property type="entry name" value="P-loop containing nucleoside triphosphate hydrolases"/>
    <property type="match status" value="1"/>
</dbReference>
<dbReference type="PANTHER" id="PTHR24220">
    <property type="entry name" value="IMPORT ATP-BINDING PROTEIN"/>
    <property type="match status" value="1"/>
</dbReference>
<dbReference type="InterPro" id="IPR003593">
    <property type="entry name" value="AAA+_ATPase"/>
</dbReference>
<keyword evidence="3 6" id="KW-0067">ATP-binding</keyword>
<dbReference type="GO" id="GO:1902495">
    <property type="term" value="C:transmembrane transporter complex"/>
    <property type="evidence" value="ECO:0007669"/>
    <property type="project" value="UniProtKB-ARBA"/>
</dbReference>
<dbReference type="Pfam" id="PF00005">
    <property type="entry name" value="ABC_tran"/>
    <property type="match status" value="1"/>
</dbReference>
<accession>A0A9X3YMH9</accession>
<dbReference type="GO" id="GO:0022857">
    <property type="term" value="F:transmembrane transporter activity"/>
    <property type="evidence" value="ECO:0007669"/>
    <property type="project" value="TreeGrafter"/>
</dbReference>
<evidence type="ECO:0000256" key="2">
    <source>
        <dbReference type="ARBA" id="ARBA00022741"/>
    </source>
</evidence>
<evidence type="ECO:0000313" key="7">
    <source>
        <dbReference type="Proteomes" id="UP001139971"/>
    </source>
</evidence>
<dbReference type="FunFam" id="3.40.50.300:FF:000032">
    <property type="entry name" value="Export ABC transporter ATP-binding protein"/>
    <property type="match status" value="1"/>
</dbReference>
<gene>
    <name evidence="6" type="ORF">OD750_021045</name>
</gene>
<keyword evidence="7" id="KW-1185">Reference proteome</keyword>
<dbReference type="SMART" id="SM00382">
    <property type="entry name" value="AAA"/>
    <property type="match status" value="1"/>
</dbReference>
<evidence type="ECO:0000313" key="6">
    <source>
        <dbReference type="EMBL" id="MDC8015039.1"/>
    </source>
</evidence>
<name>A0A9X3YMH9_9GAMM</name>
<dbReference type="Gene3D" id="3.40.50.300">
    <property type="entry name" value="P-loop containing nucleotide triphosphate hydrolases"/>
    <property type="match status" value="1"/>
</dbReference>
<dbReference type="CDD" id="cd03255">
    <property type="entry name" value="ABC_MJ0796_LolCDE_FtsE"/>
    <property type="match status" value="1"/>
</dbReference>
<evidence type="ECO:0000256" key="1">
    <source>
        <dbReference type="ARBA" id="ARBA00022448"/>
    </source>
</evidence>
<sequence>MSAPAINAILTLEAVEKTFHVAGEPVHALRGVDLEVTRGEYAAIIGPSGSGKSTLMNVLGCLERPSAGRYAIDGVDAAALDDDALADLRNRRIGFVFQDFHLLPRASALDNVMLPLLYRGGSRRAHRESAQTALADVGLADRESHLPMQLSGGQRQRVAIARALVGNPAILLADEPTGNLDAATARDIMDLFDRLNVRGHTIVLVTHDASIARRCRRTIRLADGRVVDDAPSTEAALRDAGSLQIAGRAC</sequence>
<reference evidence="6" key="1">
    <citation type="submission" date="2023-02" db="EMBL/GenBank/DDBJ databases">
        <title>Tahibacter soli sp. nov. isolated from soil.</title>
        <authorList>
            <person name="Baek J.H."/>
            <person name="Lee J.K."/>
            <person name="Choi D.G."/>
            <person name="Jeon C.O."/>
        </authorList>
    </citation>
    <scope>NUCLEOTIDE SEQUENCE</scope>
    <source>
        <strain evidence="6">BL</strain>
    </source>
</reference>
<keyword evidence="2" id="KW-0547">Nucleotide-binding</keyword>
<evidence type="ECO:0000256" key="4">
    <source>
        <dbReference type="ARBA" id="ARBA00038388"/>
    </source>
</evidence>
<dbReference type="EMBL" id="JAOVZO020000019">
    <property type="protein sequence ID" value="MDC8015039.1"/>
    <property type="molecule type" value="Genomic_DNA"/>
</dbReference>
<dbReference type="PROSITE" id="PS50893">
    <property type="entry name" value="ABC_TRANSPORTER_2"/>
    <property type="match status" value="1"/>
</dbReference>
<dbReference type="PANTHER" id="PTHR24220:SF86">
    <property type="entry name" value="ABC TRANSPORTER ABCH.1"/>
    <property type="match status" value="1"/>
</dbReference>
<dbReference type="GO" id="GO:0016887">
    <property type="term" value="F:ATP hydrolysis activity"/>
    <property type="evidence" value="ECO:0007669"/>
    <property type="project" value="InterPro"/>
</dbReference>
<dbReference type="GO" id="GO:0005886">
    <property type="term" value="C:plasma membrane"/>
    <property type="evidence" value="ECO:0007669"/>
    <property type="project" value="TreeGrafter"/>
</dbReference>
<dbReference type="InterPro" id="IPR017911">
    <property type="entry name" value="MacB-like_ATP-bd"/>
</dbReference>
<dbReference type="Proteomes" id="UP001139971">
    <property type="component" value="Unassembled WGS sequence"/>
</dbReference>
<dbReference type="InterPro" id="IPR015854">
    <property type="entry name" value="ABC_transpr_LolD-like"/>
</dbReference>
<keyword evidence="1" id="KW-0813">Transport</keyword>
<evidence type="ECO:0000256" key="3">
    <source>
        <dbReference type="ARBA" id="ARBA00022840"/>
    </source>
</evidence>
<feature type="domain" description="ABC transporter" evidence="5">
    <location>
        <begin position="10"/>
        <end position="248"/>
    </location>
</feature>
<dbReference type="PROSITE" id="PS00211">
    <property type="entry name" value="ABC_TRANSPORTER_1"/>
    <property type="match status" value="1"/>
</dbReference>
<evidence type="ECO:0000259" key="5">
    <source>
        <dbReference type="PROSITE" id="PS50893"/>
    </source>
</evidence>
<dbReference type="RefSeq" id="WP_263542288.1">
    <property type="nucleotide sequence ID" value="NZ_JAOVZO020000019.1"/>
</dbReference>
<organism evidence="6 7">
    <name type="scientific">Tahibacter soli</name>
    <dbReference type="NCBI Taxonomy" id="2983605"/>
    <lineage>
        <taxon>Bacteria</taxon>
        <taxon>Pseudomonadati</taxon>
        <taxon>Pseudomonadota</taxon>
        <taxon>Gammaproteobacteria</taxon>
        <taxon>Lysobacterales</taxon>
        <taxon>Rhodanobacteraceae</taxon>
        <taxon>Tahibacter</taxon>
    </lineage>
</organism>
<comment type="similarity">
    <text evidence="4">Belongs to the ABC transporter superfamily. Macrolide exporter (TC 3.A.1.122) family.</text>
</comment>
<dbReference type="InterPro" id="IPR017871">
    <property type="entry name" value="ABC_transporter-like_CS"/>
</dbReference>
<dbReference type="AlphaFoldDB" id="A0A9X3YMH9"/>
<comment type="caution">
    <text evidence="6">The sequence shown here is derived from an EMBL/GenBank/DDBJ whole genome shotgun (WGS) entry which is preliminary data.</text>
</comment>
<dbReference type="InterPro" id="IPR027417">
    <property type="entry name" value="P-loop_NTPase"/>
</dbReference>
<dbReference type="InterPro" id="IPR003439">
    <property type="entry name" value="ABC_transporter-like_ATP-bd"/>
</dbReference>
<proteinExistence type="inferred from homology"/>
<protein>
    <submittedName>
        <fullName evidence="6">ABC transporter ATP-binding protein</fullName>
    </submittedName>
</protein>